<gene>
    <name evidence="1" type="ORF">CLV71_103377</name>
</gene>
<dbReference type="InterPro" id="IPR012349">
    <property type="entry name" value="Split_barrel_FMN-bd"/>
</dbReference>
<dbReference type="SUPFAM" id="SSF50475">
    <property type="entry name" value="FMN-binding split barrel"/>
    <property type="match status" value="1"/>
</dbReference>
<protein>
    <submittedName>
        <fullName evidence="1">Pyridoxamine 5'-phosphate oxidase</fullName>
    </submittedName>
</protein>
<name>A0A4R7VY88_9PSEU</name>
<keyword evidence="2" id="KW-1185">Reference proteome</keyword>
<accession>A0A4R7VY88</accession>
<dbReference type="AlphaFoldDB" id="A0A4R7VY88"/>
<dbReference type="EMBL" id="SOCP01000003">
    <property type="protein sequence ID" value="TDV55136.1"/>
    <property type="molecule type" value="Genomic_DNA"/>
</dbReference>
<evidence type="ECO:0000313" key="1">
    <source>
        <dbReference type="EMBL" id="TDV55136.1"/>
    </source>
</evidence>
<evidence type="ECO:0000313" key="2">
    <source>
        <dbReference type="Proteomes" id="UP000294927"/>
    </source>
</evidence>
<reference evidence="1 2" key="1">
    <citation type="submission" date="2019-03" db="EMBL/GenBank/DDBJ databases">
        <title>Genomic Encyclopedia of Archaeal and Bacterial Type Strains, Phase II (KMG-II): from individual species to whole genera.</title>
        <authorList>
            <person name="Goeker M."/>
        </authorList>
    </citation>
    <scope>NUCLEOTIDE SEQUENCE [LARGE SCALE GENOMIC DNA]</scope>
    <source>
        <strain evidence="1 2">DSM 45499</strain>
    </source>
</reference>
<sequence length="156" mass="17326">MTLVRRLTTEQREKLLALPLVGVLTVAAEPGRAPLATPIWHDYRPGGLVVVLTSPRLRKARLIAEAGRFALCVRETEWPNRHVSVEGPVVETRPVTDADRLAMARRYLPPEIAAAYVEATHEEQGGNVSISMRPQRWNTADFTDLAERLNLSPASL</sequence>
<dbReference type="Gene3D" id="2.30.110.10">
    <property type="entry name" value="Electron Transport, Fmn-binding Protein, Chain A"/>
    <property type="match status" value="1"/>
</dbReference>
<comment type="caution">
    <text evidence="1">The sequence shown here is derived from an EMBL/GenBank/DDBJ whole genome shotgun (WGS) entry which is preliminary data.</text>
</comment>
<organism evidence="1 2">
    <name type="scientific">Actinophytocola oryzae</name>
    <dbReference type="NCBI Taxonomy" id="502181"/>
    <lineage>
        <taxon>Bacteria</taxon>
        <taxon>Bacillati</taxon>
        <taxon>Actinomycetota</taxon>
        <taxon>Actinomycetes</taxon>
        <taxon>Pseudonocardiales</taxon>
        <taxon>Pseudonocardiaceae</taxon>
    </lineage>
</organism>
<dbReference type="Proteomes" id="UP000294927">
    <property type="component" value="Unassembled WGS sequence"/>
</dbReference>
<proteinExistence type="predicted"/>
<dbReference type="RefSeq" id="WP_243866317.1">
    <property type="nucleotide sequence ID" value="NZ_SOCP01000003.1"/>
</dbReference>